<proteinExistence type="predicted"/>
<dbReference type="Proteomes" id="UP000019376">
    <property type="component" value="Unassembled WGS sequence"/>
</dbReference>
<dbReference type="HOGENOM" id="CLU_2513369_0_0_1"/>
<protein>
    <submittedName>
        <fullName evidence="1">Uncharacterized protein</fullName>
    </submittedName>
</protein>
<evidence type="ECO:0000313" key="2">
    <source>
        <dbReference type="Proteomes" id="UP000019376"/>
    </source>
</evidence>
<organism evidence="1 2">
    <name type="scientific">Penicillium oxalicum (strain 114-2 / CGMCC 5302)</name>
    <name type="common">Penicillium decumbens</name>
    <dbReference type="NCBI Taxonomy" id="933388"/>
    <lineage>
        <taxon>Eukaryota</taxon>
        <taxon>Fungi</taxon>
        <taxon>Dikarya</taxon>
        <taxon>Ascomycota</taxon>
        <taxon>Pezizomycotina</taxon>
        <taxon>Eurotiomycetes</taxon>
        <taxon>Eurotiomycetidae</taxon>
        <taxon>Eurotiales</taxon>
        <taxon>Aspergillaceae</taxon>
        <taxon>Penicillium</taxon>
    </lineage>
</organism>
<sequence length="85" mass="9634">MAIGQEVGAPFEAGRWSKRRSTLVNCIQVPTAHSTLPISWALVETACNSQLSTCHFDLLSNDTLLYYTLNKGMKRHMMEELAHRR</sequence>
<gene>
    <name evidence="1" type="ORF">PDE_07023</name>
</gene>
<accession>S7ZNV2</accession>
<keyword evidence="2" id="KW-1185">Reference proteome</keyword>
<dbReference type="EMBL" id="KB644414">
    <property type="protein sequence ID" value="EPS32064.1"/>
    <property type="molecule type" value="Genomic_DNA"/>
</dbReference>
<evidence type="ECO:0000313" key="1">
    <source>
        <dbReference type="EMBL" id="EPS32064.1"/>
    </source>
</evidence>
<name>S7ZNV2_PENO1</name>
<reference evidence="1 2" key="1">
    <citation type="journal article" date="2013" name="PLoS ONE">
        <title>Genomic and secretomic analyses reveal unique features of the lignocellulolytic enzyme system of Penicillium decumbens.</title>
        <authorList>
            <person name="Liu G."/>
            <person name="Zhang L."/>
            <person name="Wei X."/>
            <person name="Zou G."/>
            <person name="Qin Y."/>
            <person name="Ma L."/>
            <person name="Li J."/>
            <person name="Zheng H."/>
            <person name="Wang S."/>
            <person name="Wang C."/>
            <person name="Xun L."/>
            <person name="Zhao G.-P."/>
            <person name="Zhou Z."/>
            <person name="Qu Y."/>
        </authorList>
    </citation>
    <scope>NUCLEOTIDE SEQUENCE [LARGE SCALE GENOMIC DNA]</scope>
    <source>
        <strain evidence="2">114-2 / CGMCC 5302</strain>
    </source>
</reference>
<dbReference type="AlphaFoldDB" id="S7ZNV2"/>